<accession>A0A4U5X4Z2</accession>
<dbReference type="Proteomes" id="UP000308632">
    <property type="component" value="Unassembled WGS sequence"/>
</dbReference>
<dbReference type="GO" id="GO:0071966">
    <property type="term" value="P:fungal-type cell wall polysaccharide metabolic process"/>
    <property type="evidence" value="ECO:0007669"/>
    <property type="project" value="TreeGrafter"/>
</dbReference>
<organism evidence="4 5">
    <name type="scientific">Streptomyces galbus</name>
    <dbReference type="NCBI Taxonomy" id="33898"/>
    <lineage>
        <taxon>Bacteria</taxon>
        <taxon>Bacillati</taxon>
        <taxon>Actinomycetota</taxon>
        <taxon>Actinomycetes</taxon>
        <taxon>Kitasatosporales</taxon>
        <taxon>Streptomycetaceae</taxon>
        <taxon>Streptomyces</taxon>
    </lineage>
</organism>
<feature type="region of interest" description="Disordered" evidence="1">
    <location>
        <begin position="273"/>
        <end position="330"/>
    </location>
</feature>
<dbReference type="GO" id="GO:0003700">
    <property type="term" value="F:DNA-binding transcription factor activity"/>
    <property type="evidence" value="ECO:0007669"/>
    <property type="project" value="InterPro"/>
</dbReference>
<feature type="domain" description="Asl1-like glycosyl hydrolase catalytic" evidence="3">
    <location>
        <begin position="448"/>
        <end position="668"/>
    </location>
</feature>
<dbReference type="InterPro" id="IPR024655">
    <property type="entry name" value="Asl1_glyco_hydro_catalytic"/>
</dbReference>
<feature type="region of interest" description="Disordered" evidence="1">
    <location>
        <begin position="359"/>
        <end position="426"/>
    </location>
</feature>
<dbReference type="Gene3D" id="1.10.1740.10">
    <property type="match status" value="1"/>
</dbReference>
<dbReference type="PANTHER" id="PTHR34154:SF3">
    <property type="entry name" value="ALKALI-SENSITIVE LINKAGE PROTEIN 1"/>
    <property type="match status" value="1"/>
</dbReference>
<dbReference type="SUPFAM" id="SSF88946">
    <property type="entry name" value="Sigma2 domain of RNA polymerase sigma factors"/>
    <property type="match status" value="1"/>
</dbReference>
<dbReference type="InterPro" id="IPR053183">
    <property type="entry name" value="ASL1"/>
</dbReference>
<feature type="compositionally biased region" description="Basic residues" evidence="1">
    <location>
        <begin position="310"/>
        <end position="329"/>
    </location>
</feature>
<comment type="caution">
    <text evidence="4">The sequence shown here is derived from an EMBL/GenBank/DDBJ whole genome shotgun (WGS) entry which is preliminary data.</text>
</comment>
<dbReference type="InterPro" id="IPR017853">
    <property type="entry name" value="GH"/>
</dbReference>
<name>A0A4U5X4Z2_STRGB</name>
<evidence type="ECO:0000259" key="2">
    <source>
        <dbReference type="Pfam" id="PF04542"/>
    </source>
</evidence>
<feature type="compositionally biased region" description="Low complexity" evidence="1">
    <location>
        <begin position="273"/>
        <end position="290"/>
    </location>
</feature>
<feature type="domain" description="RNA polymerase sigma-70 region 2" evidence="2">
    <location>
        <begin position="28"/>
        <end position="89"/>
    </location>
</feature>
<evidence type="ECO:0000259" key="3">
    <source>
        <dbReference type="Pfam" id="PF11790"/>
    </source>
</evidence>
<dbReference type="RefSeq" id="WP_137299986.1">
    <property type="nucleotide sequence ID" value="NZ_BMVD01000003.1"/>
</dbReference>
<dbReference type="InterPro" id="IPR014284">
    <property type="entry name" value="RNA_pol_sigma-70_dom"/>
</dbReference>
<dbReference type="InterPro" id="IPR013325">
    <property type="entry name" value="RNA_pol_sigma_r2"/>
</dbReference>
<feature type="compositionally biased region" description="Low complexity" evidence="1">
    <location>
        <begin position="359"/>
        <end position="419"/>
    </location>
</feature>
<proteinExistence type="predicted"/>
<evidence type="ECO:0000313" key="4">
    <source>
        <dbReference type="EMBL" id="TKT09930.1"/>
    </source>
</evidence>
<dbReference type="AlphaFoldDB" id="A0A4U5X4Z2"/>
<evidence type="ECO:0000313" key="5">
    <source>
        <dbReference type="Proteomes" id="UP000308632"/>
    </source>
</evidence>
<sequence>MSDNHRRGPDPGLVTAARAGDGRALEELVGRCLPLVYNIVGRALNGHADVDDVVQETLLRMVRGLPKLRDPSAFRSWLVAITIRQVRNREQSRATDRDRRAHLDDAEAITDPALDFAGLTILRLGLTEQRREVAEATRWLDPEDQELLSLWWLEATGELERADLAGALGLSGRHAAVRVQRMKKQMEISRGVVRALGAEPRCAELDQIAAPWDGTPSSLWRKRFARHVRGCEVCGDVDRGLLPMERLLGGLPLVAVPTSLDPARVLAHVWGATAPSSPSSPLSPSSSGSSGSSGSGESSGSGSGGGRAAGRGHRRHARTGRRVAGRRVAGKQAVVGGSAVVAAVAVAALVAARLTAGPSAPAAATVAPPTPKAVTSSSVPASPSLGPGPSATPRAGAGATASASPSPSAKASVKGSSGRHSAPPVQIASGAKKGVGVWTFDGVSQALAASGASWYYTWNTQHQGVTTPRSASFVPMIWGAASVTDAALAQARAAGPYLLAFNEPDFAQQSNMSVDQALELWPKLMSAGKVLGSPAVATGAATPGGWLDRFMAGAAQKGYRVDFVTLHWYGGDFRTPQAVEQLKSYLASVYARYHKPIWLTEYALIDFSQGTRFPSAAQQAAFVTASTKMLDGLPYVHRYAWFGLGADPSKPSSGLFTDGTTATAAGRAFQAAR</sequence>
<evidence type="ECO:0000256" key="1">
    <source>
        <dbReference type="SAM" id="MobiDB-lite"/>
    </source>
</evidence>
<dbReference type="SUPFAM" id="SSF51445">
    <property type="entry name" value="(Trans)glycosidases"/>
    <property type="match status" value="1"/>
</dbReference>
<dbReference type="Pfam" id="PF04542">
    <property type="entry name" value="Sigma70_r2"/>
    <property type="match status" value="1"/>
</dbReference>
<dbReference type="GO" id="GO:0006352">
    <property type="term" value="P:DNA-templated transcription initiation"/>
    <property type="evidence" value="ECO:0007669"/>
    <property type="project" value="InterPro"/>
</dbReference>
<dbReference type="NCBIfam" id="TIGR02937">
    <property type="entry name" value="sigma70-ECF"/>
    <property type="match status" value="1"/>
</dbReference>
<gene>
    <name evidence="4" type="ORF">E4U92_10240</name>
</gene>
<dbReference type="PANTHER" id="PTHR34154">
    <property type="entry name" value="ALKALI-SENSITIVE LINKAGE PROTEIN 1"/>
    <property type="match status" value="1"/>
</dbReference>
<dbReference type="Pfam" id="PF11790">
    <property type="entry name" value="Glyco_hydro_cc"/>
    <property type="match status" value="1"/>
</dbReference>
<dbReference type="InterPro" id="IPR007627">
    <property type="entry name" value="RNA_pol_sigma70_r2"/>
</dbReference>
<reference evidence="4 5" key="1">
    <citation type="submission" date="2019-04" db="EMBL/GenBank/DDBJ databases">
        <title>Streptomyces lasaliensis sp.nov., an Actinomycete isolated from soil which produces the polyether antibiotic lasalocid.</title>
        <authorList>
            <person name="Erwin G."/>
            <person name="Haber C."/>
        </authorList>
    </citation>
    <scope>NUCLEOTIDE SEQUENCE [LARGE SCALE GENOMIC DNA]</scope>
    <source>
        <strain evidence="4 5">DSM 40089</strain>
    </source>
</reference>
<dbReference type="Gene3D" id="3.20.20.80">
    <property type="entry name" value="Glycosidases"/>
    <property type="match status" value="1"/>
</dbReference>
<feature type="compositionally biased region" description="Gly residues" evidence="1">
    <location>
        <begin position="291"/>
        <end position="309"/>
    </location>
</feature>
<dbReference type="EMBL" id="SZPR01000010">
    <property type="protein sequence ID" value="TKT09930.1"/>
    <property type="molecule type" value="Genomic_DNA"/>
</dbReference>
<protein>
    <submittedName>
        <fullName evidence="4">Sigma-70 family RNA polymerase sigma factor</fullName>
    </submittedName>
</protein>